<dbReference type="GO" id="GO:0019843">
    <property type="term" value="F:rRNA binding"/>
    <property type="evidence" value="ECO:0007669"/>
    <property type="project" value="TreeGrafter"/>
</dbReference>
<feature type="repeat" description="RCC1" evidence="2">
    <location>
        <begin position="344"/>
        <end position="401"/>
    </location>
</feature>
<accession>A0A921YLY9</accession>
<dbReference type="SUPFAM" id="SSF50985">
    <property type="entry name" value="RCC1/BLIP-II"/>
    <property type="match status" value="1"/>
</dbReference>
<keyword evidence="1" id="KW-0677">Repeat</keyword>
<feature type="domain" description="RCC1-like" evidence="3">
    <location>
        <begin position="160"/>
        <end position="449"/>
    </location>
</feature>
<feature type="repeat" description="RCC1" evidence="2">
    <location>
        <begin position="179"/>
        <end position="235"/>
    </location>
</feature>
<dbReference type="Pfam" id="PF00415">
    <property type="entry name" value="RCC1"/>
    <property type="match status" value="1"/>
</dbReference>
<evidence type="ECO:0000259" key="3">
    <source>
        <dbReference type="Pfam" id="PF25390"/>
    </source>
</evidence>
<evidence type="ECO:0000256" key="2">
    <source>
        <dbReference type="PROSITE-ProRule" id="PRU00235"/>
    </source>
</evidence>
<evidence type="ECO:0000313" key="5">
    <source>
        <dbReference type="Proteomes" id="UP000791440"/>
    </source>
</evidence>
<feature type="repeat" description="RCC1" evidence="2">
    <location>
        <begin position="236"/>
        <end position="288"/>
    </location>
</feature>
<comment type="caution">
    <text evidence="4">The sequence shown here is derived from an EMBL/GenBank/DDBJ whole genome shotgun (WGS) entry which is preliminary data.</text>
</comment>
<gene>
    <name evidence="4" type="ORF">O3G_MSEX002027</name>
</gene>
<proteinExistence type="predicted"/>
<dbReference type="InterPro" id="IPR000408">
    <property type="entry name" value="Reg_chr_condens"/>
</dbReference>
<feature type="repeat" description="RCC1" evidence="2">
    <location>
        <begin position="402"/>
        <end position="451"/>
    </location>
</feature>
<organism evidence="4 5">
    <name type="scientific">Manduca sexta</name>
    <name type="common">Tobacco hawkmoth</name>
    <name type="synonym">Tobacco hornworm</name>
    <dbReference type="NCBI Taxonomy" id="7130"/>
    <lineage>
        <taxon>Eukaryota</taxon>
        <taxon>Metazoa</taxon>
        <taxon>Ecdysozoa</taxon>
        <taxon>Arthropoda</taxon>
        <taxon>Hexapoda</taxon>
        <taxon>Insecta</taxon>
        <taxon>Pterygota</taxon>
        <taxon>Neoptera</taxon>
        <taxon>Endopterygota</taxon>
        <taxon>Lepidoptera</taxon>
        <taxon>Glossata</taxon>
        <taxon>Ditrysia</taxon>
        <taxon>Bombycoidea</taxon>
        <taxon>Sphingidae</taxon>
        <taxon>Sphinginae</taxon>
        <taxon>Sphingini</taxon>
        <taxon>Manduca</taxon>
    </lineage>
</organism>
<name>A0A921YLY9_MANSE</name>
<dbReference type="InterPro" id="IPR058923">
    <property type="entry name" value="RCC1-like_dom"/>
</dbReference>
<dbReference type="InterPro" id="IPR053035">
    <property type="entry name" value="Mitochondrial_GEF_domain"/>
</dbReference>
<dbReference type="PROSITE" id="PS50012">
    <property type="entry name" value="RCC1_3"/>
    <property type="match status" value="7"/>
</dbReference>
<dbReference type="GO" id="GO:0005743">
    <property type="term" value="C:mitochondrial inner membrane"/>
    <property type="evidence" value="ECO:0007669"/>
    <property type="project" value="TreeGrafter"/>
</dbReference>
<dbReference type="Proteomes" id="UP000791440">
    <property type="component" value="Unassembled WGS sequence"/>
</dbReference>
<dbReference type="GO" id="GO:0005085">
    <property type="term" value="F:guanyl-nucleotide exchange factor activity"/>
    <property type="evidence" value="ECO:0007669"/>
    <property type="project" value="TreeGrafter"/>
</dbReference>
<dbReference type="AlphaFoldDB" id="A0A921YLY9"/>
<dbReference type="Pfam" id="PF25390">
    <property type="entry name" value="WD40_RLD"/>
    <property type="match status" value="1"/>
</dbReference>
<reference evidence="4" key="1">
    <citation type="journal article" date="2016" name="Insect Biochem. Mol. Biol.">
        <title>Multifaceted biological insights from a draft genome sequence of the tobacco hornworm moth, Manduca sexta.</title>
        <authorList>
            <person name="Kanost M.R."/>
            <person name="Arrese E.L."/>
            <person name="Cao X."/>
            <person name="Chen Y.R."/>
            <person name="Chellapilla S."/>
            <person name="Goldsmith M.R."/>
            <person name="Grosse-Wilde E."/>
            <person name="Heckel D.G."/>
            <person name="Herndon N."/>
            <person name="Jiang H."/>
            <person name="Papanicolaou A."/>
            <person name="Qu J."/>
            <person name="Soulages J.L."/>
            <person name="Vogel H."/>
            <person name="Walters J."/>
            <person name="Waterhouse R.M."/>
            <person name="Ahn S.J."/>
            <person name="Almeida F.C."/>
            <person name="An C."/>
            <person name="Aqrawi P."/>
            <person name="Bretschneider A."/>
            <person name="Bryant W.B."/>
            <person name="Bucks S."/>
            <person name="Chao H."/>
            <person name="Chevignon G."/>
            <person name="Christen J.M."/>
            <person name="Clarke D.F."/>
            <person name="Dittmer N.T."/>
            <person name="Ferguson L.C.F."/>
            <person name="Garavelou S."/>
            <person name="Gordon K.H.J."/>
            <person name="Gunaratna R.T."/>
            <person name="Han Y."/>
            <person name="Hauser F."/>
            <person name="He Y."/>
            <person name="Heidel-Fischer H."/>
            <person name="Hirsh A."/>
            <person name="Hu Y."/>
            <person name="Jiang H."/>
            <person name="Kalra D."/>
            <person name="Klinner C."/>
            <person name="Konig C."/>
            <person name="Kovar C."/>
            <person name="Kroll A.R."/>
            <person name="Kuwar S.S."/>
            <person name="Lee S.L."/>
            <person name="Lehman R."/>
            <person name="Li K."/>
            <person name="Li Z."/>
            <person name="Liang H."/>
            <person name="Lovelace S."/>
            <person name="Lu Z."/>
            <person name="Mansfield J.H."/>
            <person name="McCulloch K.J."/>
            <person name="Mathew T."/>
            <person name="Morton B."/>
            <person name="Muzny D.M."/>
            <person name="Neunemann D."/>
            <person name="Ongeri F."/>
            <person name="Pauchet Y."/>
            <person name="Pu L.L."/>
            <person name="Pyrousis I."/>
            <person name="Rao X.J."/>
            <person name="Redding A."/>
            <person name="Roesel C."/>
            <person name="Sanchez-Gracia A."/>
            <person name="Schaack S."/>
            <person name="Shukla A."/>
            <person name="Tetreau G."/>
            <person name="Wang Y."/>
            <person name="Xiong G.H."/>
            <person name="Traut W."/>
            <person name="Walsh T.K."/>
            <person name="Worley K.C."/>
            <person name="Wu D."/>
            <person name="Wu W."/>
            <person name="Wu Y.Q."/>
            <person name="Zhang X."/>
            <person name="Zou Z."/>
            <person name="Zucker H."/>
            <person name="Briscoe A.D."/>
            <person name="Burmester T."/>
            <person name="Clem R.J."/>
            <person name="Feyereisen R."/>
            <person name="Grimmelikhuijzen C.J.P."/>
            <person name="Hamodrakas S.J."/>
            <person name="Hansson B.S."/>
            <person name="Huguet E."/>
            <person name="Jermiin L.S."/>
            <person name="Lan Q."/>
            <person name="Lehman H.K."/>
            <person name="Lorenzen M."/>
            <person name="Merzendorfer H."/>
            <person name="Michalopoulos I."/>
            <person name="Morton D.B."/>
            <person name="Muthukrishnan S."/>
            <person name="Oakeshott J.G."/>
            <person name="Palmer W."/>
            <person name="Park Y."/>
            <person name="Passarelli A.L."/>
            <person name="Rozas J."/>
            <person name="Schwartz L.M."/>
            <person name="Smith W."/>
            <person name="Southgate A."/>
            <person name="Vilcinskas A."/>
            <person name="Vogt R."/>
            <person name="Wang P."/>
            <person name="Werren J."/>
            <person name="Yu X.Q."/>
            <person name="Zhou J.J."/>
            <person name="Brown S.J."/>
            <person name="Scherer S.E."/>
            <person name="Richards S."/>
            <person name="Blissard G.W."/>
        </authorList>
    </citation>
    <scope>NUCLEOTIDE SEQUENCE</scope>
</reference>
<dbReference type="EMBL" id="JH668289">
    <property type="protein sequence ID" value="KAG6441885.1"/>
    <property type="molecule type" value="Genomic_DNA"/>
</dbReference>
<dbReference type="Gene3D" id="2.130.10.30">
    <property type="entry name" value="Regulator of chromosome condensation 1/beta-lactamase-inhibitor protein II"/>
    <property type="match status" value="2"/>
</dbReference>
<dbReference type="PRINTS" id="PR00633">
    <property type="entry name" value="RCCNDNSATION"/>
</dbReference>
<keyword evidence="5" id="KW-1185">Reference proteome</keyword>
<feature type="repeat" description="RCC1" evidence="2">
    <location>
        <begin position="50"/>
        <end position="114"/>
    </location>
</feature>
<reference evidence="4" key="2">
    <citation type="submission" date="2020-12" db="EMBL/GenBank/DDBJ databases">
        <authorList>
            <person name="Kanost M."/>
        </authorList>
    </citation>
    <scope>NUCLEOTIDE SEQUENCE</scope>
</reference>
<dbReference type="PANTHER" id="PTHR46337">
    <property type="entry name" value="RCC1-LIKE G EXCHANGING FACTOR-LIKE PROTEIN"/>
    <property type="match status" value="1"/>
</dbReference>
<dbReference type="PANTHER" id="PTHR46337:SF1">
    <property type="entry name" value="RCC1-LIKE G EXCHANGING FACTOR-LIKE PROTEIN"/>
    <property type="match status" value="1"/>
</dbReference>
<sequence length="453" mass="49461">MNAIKLLVQRRTTNLLATRAYATTKKKIPDPDEEEQLPIFQYPVSKSSDRRVYVWGFAETGALGIHLPRGKKGRKQYKRDFSLVWHPMRSSFAERFDVTHIACGYGFTVASIKTDEQHKVFGTGINTDSQIGYHAPRRGHPLELLLSPAPIYISYKSIETKVIGVAAGRAHTVILTDNEGAYTLGNNAYGQCGRKINEREEYKGSMVSHNIRTLGKENITDVCCGQDHTLFITESGKVYACGWGADGQTGLGVYTNQAVPAPVKGDVTSERIVKVASTGDCVLALNDKGELFGWGNSEYGQVPMASKQQQVNTSYSLLELTKGLGRIVDIAAGGSFCMIVNDQGDVFVWGFGLLGLGPNVQHAAKPKLIPPTLFGRNEFNPESMIVKVACGIAHLAAVTNSGDLYMWGRNRQGCLGLGHMKDQQFPLKVSIGAHVLDVACSVDHSVAFCKPFM</sequence>
<evidence type="ECO:0000313" key="4">
    <source>
        <dbReference type="EMBL" id="KAG6441885.1"/>
    </source>
</evidence>
<protein>
    <recommendedName>
        <fullName evidence="3">RCC1-like domain-containing protein</fullName>
    </recommendedName>
</protein>
<feature type="repeat" description="RCC1" evidence="2">
    <location>
        <begin position="289"/>
        <end position="343"/>
    </location>
</feature>
<dbReference type="OrthoDB" id="70707at2759"/>
<dbReference type="InterPro" id="IPR009091">
    <property type="entry name" value="RCC1/BLIP-II"/>
</dbReference>
<evidence type="ECO:0000256" key="1">
    <source>
        <dbReference type="ARBA" id="ARBA00022737"/>
    </source>
</evidence>
<feature type="repeat" description="RCC1" evidence="2">
    <location>
        <begin position="118"/>
        <end position="178"/>
    </location>
</feature>
<dbReference type="GO" id="GO:0070131">
    <property type="term" value="P:positive regulation of mitochondrial translation"/>
    <property type="evidence" value="ECO:0007669"/>
    <property type="project" value="TreeGrafter"/>
</dbReference>
<dbReference type="PROSITE" id="PS00626">
    <property type="entry name" value="RCC1_2"/>
    <property type="match status" value="1"/>
</dbReference>